<dbReference type="AlphaFoldDB" id="A0A9Q3C4I1"/>
<gene>
    <name evidence="1" type="ORF">O181_016749</name>
</gene>
<name>A0A9Q3C4I1_9BASI</name>
<proteinExistence type="predicted"/>
<protein>
    <submittedName>
        <fullName evidence="1">Uncharacterized protein</fullName>
    </submittedName>
</protein>
<organism evidence="1 2">
    <name type="scientific">Austropuccinia psidii MF-1</name>
    <dbReference type="NCBI Taxonomy" id="1389203"/>
    <lineage>
        <taxon>Eukaryota</taxon>
        <taxon>Fungi</taxon>
        <taxon>Dikarya</taxon>
        <taxon>Basidiomycota</taxon>
        <taxon>Pucciniomycotina</taxon>
        <taxon>Pucciniomycetes</taxon>
        <taxon>Pucciniales</taxon>
        <taxon>Sphaerophragmiaceae</taxon>
        <taxon>Austropuccinia</taxon>
    </lineage>
</organism>
<evidence type="ECO:0000313" key="1">
    <source>
        <dbReference type="EMBL" id="MBW0477034.1"/>
    </source>
</evidence>
<reference evidence="1" key="1">
    <citation type="submission" date="2021-03" db="EMBL/GenBank/DDBJ databases">
        <title>Draft genome sequence of rust myrtle Austropuccinia psidii MF-1, a brazilian biotype.</title>
        <authorList>
            <person name="Quecine M.C."/>
            <person name="Pachon D.M.R."/>
            <person name="Bonatelli M.L."/>
            <person name="Correr F.H."/>
            <person name="Franceschini L.M."/>
            <person name="Leite T.F."/>
            <person name="Margarido G.R.A."/>
            <person name="Almeida C.A."/>
            <person name="Ferrarezi J.A."/>
            <person name="Labate C.A."/>
        </authorList>
    </citation>
    <scope>NUCLEOTIDE SEQUENCE</scope>
    <source>
        <strain evidence="1">MF-1</strain>
    </source>
</reference>
<sequence length="167" mass="19145">MNYSKAKVNFDTGAFGTCIGKDYLQLILPEWKTHPFPVEGVQCSSSSNNMYTLGTLDTNIEFSHPAGSVRIKKEIVVMDNCTSQNIIFGDYYLNIHDIEINNHKDRYFPIGENSKQKFAFYNMCKQITLVSSNIDSYREEFVTDQLLEAQINQSLSPKMRHDLIDVL</sequence>
<keyword evidence="2" id="KW-1185">Reference proteome</keyword>
<comment type="caution">
    <text evidence="1">The sequence shown here is derived from an EMBL/GenBank/DDBJ whole genome shotgun (WGS) entry which is preliminary data.</text>
</comment>
<dbReference type="EMBL" id="AVOT02004678">
    <property type="protein sequence ID" value="MBW0477034.1"/>
    <property type="molecule type" value="Genomic_DNA"/>
</dbReference>
<evidence type="ECO:0000313" key="2">
    <source>
        <dbReference type="Proteomes" id="UP000765509"/>
    </source>
</evidence>
<accession>A0A9Q3C4I1</accession>
<dbReference type="Proteomes" id="UP000765509">
    <property type="component" value="Unassembled WGS sequence"/>
</dbReference>